<dbReference type="InterPro" id="IPR001173">
    <property type="entry name" value="Glyco_trans_2-like"/>
</dbReference>
<reference evidence="4" key="1">
    <citation type="submission" date="2016-07" db="EMBL/GenBank/DDBJ databases">
        <authorList>
            <person name="Florea S."/>
            <person name="Webb J.S."/>
            <person name="Jaromczyk J."/>
            <person name="Schardl C.L."/>
        </authorList>
    </citation>
    <scope>NUCLEOTIDE SEQUENCE [LARGE SCALE GENOMIC DNA]</scope>
    <source>
        <strain evidence="4">IPBSL-7</strain>
    </source>
</reference>
<comment type="caution">
    <text evidence="3">The sequence shown here is derived from an EMBL/GenBank/DDBJ whole genome shotgun (WGS) entry which is preliminary data.</text>
</comment>
<keyword evidence="4" id="KW-1185">Reference proteome</keyword>
<evidence type="ECO:0000313" key="4">
    <source>
        <dbReference type="Proteomes" id="UP000093501"/>
    </source>
</evidence>
<feature type="transmembrane region" description="Helical" evidence="1">
    <location>
        <begin position="727"/>
        <end position="749"/>
    </location>
</feature>
<feature type="transmembrane region" description="Helical" evidence="1">
    <location>
        <begin position="955"/>
        <end position="979"/>
    </location>
</feature>
<feature type="transmembrane region" description="Helical" evidence="1">
    <location>
        <begin position="667"/>
        <end position="686"/>
    </location>
</feature>
<dbReference type="SUPFAM" id="SSF53448">
    <property type="entry name" value="Nucleotide-diphospho-sugar transferases"/>
    <property type="match status" value="1"/>
</dbReference>
<protein>
    <recommendedName>
        <fullName evidence="2">Glycosyltransferase 2-like domain-containing protein</fullName>
    </recommendedName>
</protein>
<dbReference type="PANTHER" id="PTHR43685">
    <property type="entry name" value="GLYCOSYLTRANSFERASE"/>
    <property type="match status" value="1"/>
</dbReference>
<evidence type="ECO:0000313" key="3">
    <source>
        <dbReference type="EMBL" id="OCL36533.1"/>
    </source>
</evidence>
<feature type="transmembrane region" description="Helical" evidence="1">
    <location>
        <begin position="580"/>
        <end position="598"/>
    </location>
</feature>
<feature type="transmembrane region" description="Helical" evidence="1">
    <location>
        <begin position="698"/>
        <end position="715"/>
    </location>
</feature>
<sequence>MTDEPLHGRLEDLWSWIENEDPAGETPAVDPADVVAVMVVHNAAEWLPRQLLALAGLQPRPGRLIAVDTGSTDSSPELLAAAAAEGVVDEVRTVDADVVFGAAVAAGLADAEPEWVWLLHDDSAPRRDTLAHLLEGARQADLVVPKLLQPKRRNYPDTLSEAGQAITAGGIRVPLVEEGDVDQRQTEPTEVLGGSTAGMLVRGSAWRETGGLAPEVPRHRDGVEFGWRVNALGYRVLTWPDAALVHRRAGRTGERPAAGHPHLDDRLAALRVAGSRGASRPGLAAASLVRAAGFLLAKSPGHARAELSALRTHLATPEATRSLAARFPEEDHTPAELLPNRFWPVRHAVDRLGSGLADRFRDLRDSDTTIDDLTGDDFAGGRAERRVLSPVTLVLVVLIVAAAAAARTLLGLGAVSGGGLLPAPASLAAAWQAYLTGEAPWLGAAAVASLAGLGSPGWAAFLALLAAPVLAALAALALLRRLGLEPAAASGGAAAWAAATLVLGLVTAGDITGMVLAVAGPLLARSLHAVHHNTAGGAERLRAPAGAGVWLLVVTVVWPLALPFATAGAVWWVLRDRSRLAEALTAVGPPWLVVAPWLPTLLRYPGRWLTGVDPLAWPDYPPASSALILGRILPSGLPLWLNVVVVSALAVTAAVGLARLRDRGWRLAVGAIGAPLILGALLSRVVVTVDGGTARPLLSPWALLVVAALLAPPLLAEARRPARRPLVPGLLLALGILAAGVWAVVGFAGPVREQASVLPGYVRDVVTSERDTRALLIELDDGEQVSWNAVDSRRPRWGAAERNPVGDFAPDLQALVQAFATGTVPDDVAAQLTSLGVSHVWLRGFGPELRAALDNAAGLSSAAADADTVVWTVTGLVSRVTLVDGDTSGPVLRGEVPDGAADRTLVVAEPPGADWAATVDGRELERADADGRLTFALGADGGDLDVGPREHTGRAVWHGAVLALIAILAAPSLGGAAVARRGQE</sequence>
<dbReference type="RefSeq" id="WP_068750866.1">
    <property type="nucleotide sequence ID" value="NZ_MBQD01000011.1"/>
</dbReference>
<dbReference type="EMBL" id="MBQD01000011">
    <property type="protein sequence ID" value="OCL36533.1"/>
    <property type="molecule type" value="Genomic_DNA"/>
</dbReference>
<dbReference type="InterPro" id="IPR050834">
    <property type="entry name" value="Glycosyltransf_2"/>
</dbReference>
<feature type="transmembrane region" description="Helical" evidence="1">
    <location>
        <begin position="549"/>
        <end position="573"/>
    </location>
</feature>
<proteinExistence type="predicted"/>
<dbReference type="InterPro" id="IPR029044">
    <property type="entry name" value="Nucleotide-diphossugar_trans"/>
</dbReference>
<gene>
    <name evidence="3" type="ORF">BCR15_01315</name>
</gene>
<dbReference type="Proteomes" id="UP000093501">
    <property type="component" value="Unassembled WGS sequence"/>
</dbReference>
<name>A0A1C0AQG7_9ACTN</name>
<feature type="domain" description="Glycosyltransferase 2-like" evidence="2">
    <location>
        <begin position="37"/>
        <end position="160"/>
    </location>
</feature>
<dbReference type="AlphaFoldDB" id="A0A1C0AQG7"/>
<evidence type="ECO:0000259" key="2">
    <source>
        <dbReference type="Pfam" id="PF00535"/>
    </source>
</evidence>
<dbReference type="PANTHER" id="PTHR43685:SF3">
    <property type="entry name" value="SLR2126 PROTEIN"/>
    <property type="match status" value="1"/>
</dbReference>
<dbReference type="Pfam" id="PF00535">
    <property type="entry name" value="Glycos_transf_2"/>
    <property type="match status" value="1"/>
</dbReference>
<keyword evidence="1" id="KW-0812">Transmembrane</keyword>
<keyword evidence="1" id="KW-1133">Transmembrane helix</keyword>
<evidence type="ECO:0000256" key="1">
    <source>
        <dbReference type="SAM" id="Phobius"/>
    </source>
</evidence>
<keyword evidence="1" id="KW-0472">Membrane</keyword>
<feature type="transmembrane region" description="Helical" evidence="1">
    <location>
        <begin position="387"/>
        <end position="406"/>
    </location>
</feature>
<feature type="transmembrane region" description="Helical" evidence="1">
    <location>
        <begin position="491"/>
        <end position="519"/>
    </location>
</feature>
<organism evidence="3 4">
    <name type="scientific">Tessaracoccus lapidicaptus</name>
    <dbReference type="NCBI Taxonomy" id="1427523"/>
    <lineage>
        <taxon>Bacteria</taxon>
        <taxon>Bacillati</taxon>
        <taxon>Actinomycetota</taxon>
        <taxon>Actinomycetes</taxon>
        <taxon>Propionibacteriales</taxon>
        <taxon>Propionibacteriaceae</taxon>
        <taxon>Tessaracoccus</taxon>
    </lineage>
</organism>
<feature type="transmembrane region" description="Helical" evidence="1">
    <location>
        <begin position="639"/>
        <end position="660"/>
    </location>
</feature>
<accession>A0A1C0AQG7</accession>
<dbReference type="Gene3D" id="3.90.550.10">
    <property type="entry name" value="Spore Coat Polysaccharide Biosynthesis Protein SpsA, Chain A"/>
    <property type="match status" value="1"/>
</dbReference>
<feature type="transmembrane region" description="Helical" evidence="1">
    <location>
        <begin position="458"/>
        <end position="479"/>
    </location>
</feature>